<name>A0A8J9ZVS4_BRALA</name>
<dbReference type="AlphaFoldDB" id="A0A8J9ZVS4"/>
<gene>
    <name evidence="1" type="primary">Hypp3018</name>
    <name evidence="1" type="ORF">BLAG_LOCUS18876</name>
</gene>
<keyword evidence="2" id="KW-1185">Reference proteome</keyword>
<reference evidence="1" key="1">
    <citation type="submission" date="2022-01" db="EMBL/GenBank/DDBJ databases">
        <authorList>
            <person name="Braso-Vives M."/>
        </authorList>
    </citation>
    <scope>NUCLEOTIDE SEQUENCE</scope>
</reference>
<accession>A0A8J9ZVS4</accession>
<dbReference type="Proteomes" id="UP000838412">
    <property type="component" value="Chromosome 5"/>
</dbReference>
<protein>
    <submittedName>
        <fullName evidence="1">Hypp3018 protein</fullName>
    </submittedName>
</protein>
<dbReference type="EMBL" id="OV696690">
    <property type="protein sequence ID" value="CAH1264529.1"/>
    <property type="molecule type" value="Genomic_DNA"/>
</dbReference>
<organism evidence="1 2">
    <name type="scientific">Branchiostoma lanceolatum</name>
    <name type="common">Common lancelet</name>
    <name type="synonym">Amphioxus lanceolatum</name>
    <dbReference type="NCBI Taxonomy" id="7740"/>
    <lineage>
        <taxon>Eukaryota</taxon>
        <taxon>Metazoa</taxon>
        <taxon>Chordata</taxon>
        <taxon>Cephalochordata</taxon>
        <taxon>Leptocardii</taxon>
        <taxon>Amphioxiformes</taxon>
        <taxon>Branchiostomatidae</taxon>
        <taxon>Branchiostoma</taxon>
    </lineage>
</organism>
<evidence type="ECO:0000313" key="1">
    <source>
        <dbReference type="EMBL" id="CAH1264529.1"/>
    </source>
</evidence>
<proteinExistence type="predicted"/>
<evidence type="ECO:0000313" key="2">
    <source>
        <dbReference type="Proteomes" id="UP000838412"/>
    </source>
</evidence>
<sequence>MSIFSPIDPLTNTCTQKRSPDSMASLPAGVLCAVVLFACSGDAAKLPRQFEGVNSGQCVQDGVAYPVGASVPDVDDNPCSFDCLCYSNGNIACNHWICFMETVPCVDAVPVNNPTEQQLCCNTKICPNGPNCRDYSSGQIIPAGQTVTVNGAQCRCPFHGLEAVCFRTTTTATTTTRLAK</sequence>